<feature type="compositionally biased region" description="Basic and acidic residues" evidence="1">
    <location>
        <begin position="47"/>
        <end position="59"/>
    </location>
</feature>
<feature type="region of interest" description="Disordered" evidence="1">
    <location>
        <begin position="190"/>
        <end position="211"/>
    </location>
</feature>
<feature type="region of interest" description="Disordered" evidence="1">
    <location>
        <begin position="25"/>
        <end position="66"/>
    </location>
</feature>
<feature type="compositionally biased region" description="Basic and acidic residues" evidence="1">
    <location>
        <begin position="190"/>
        <end position="202"/>
    </location>
</feature>
<dbReference type="EMBL" id="LFZN01000389">
    <property type="protein sequence ID" value="KXS93781.1"/>
    <property type="molecule type" value="Genomic_DNA"/>
</dbReference>
<gene>
    <name evidence="2" type="ORF">AC578_9342</name>
</gene>
<evidence type="ECO:0000313" key="2">
    <source>
        <dbReference type="EMBL" id="KXS93781.1"/>
    </source>
</evidence>
<proteinExistence type="predicted"/>
<protein>
    <submittedName>
        <fullName evidence="2">Uncharacterized protein</fullName>
    </submittedName>
</protein>
<organism evidence="2 3">
    <name type="scientific">Pseudocercospora eumusae</name>
    <dbReference type="NCBI Taxonomy" id="321146"/>
    <lineage>
        <taxon>Eukaryota</taxon>
        <taxon>Fungi</taxon>
        <taxon>Dikarya</taxon>
        <taxon>Ascomycota</taxon>
        <taxon>Pezizomycotina</taxon>
        <taxon>Dothideomycetes</taxon>
        <taxon>Dothideomycetidae</taxon>
        <taxon>Mycosphaerellales</taxon>
        <taxon>Mycosphaerellaceae</taxon>
        <taxon>Pseudocercospora</taxon>
    </lineage>
</organism>
<accession>A0A139GUC4</accession>
<feature type="region of interest" description="Disordered" evidence="1">
    <location>
        <begin position="91"/>
        <end position="158"/>
    </location>
</feature>
<name>A0A139GUC4_9PEZI</name>
<feature type="compositionally biased region" description="Polar residues" evidence="1">
    <location>
        <begin position="25"/>
        <end position="36"/>
    </location>
</feature>
<comment type="caution">
    <text evidence="2">The sequence shown here is derived from an EMBL/GenBank/DDBJ whole genome shotgun (WGS) entry which is preliminary data.</text>
</comment>
<keyword evidence="3" id="KW-1185">Reference proteome</keyword>
<reference evidence="2 3" key="1">
    <citation type="submission" date="2015-07" db="EMBL/GenBank/DDBJ databases">
        <title>Comparative genomics of the Sigatoka disease complex on banana suggests a link between parallel evolutionary changes in Pseudocercospora fijiensis and Pseudocercospora eumusae and increased virulence on the banana host.</title>
        <authorList>
            <person name="Chang T.-C."/>
            <person name="Salvucci A."/>
            <person name="Crous P.W."/>
            <person name="Stergiopoulos I."/>
        </authorList>
    </citation>
    <scope>NUCLEOTIDE SEQUENCE [LARGE SCALE GENOMIC DNA]</scope>
    <source>
        <strain evidence="2 3">CBS 114824</strain>
    </source>
</reference>
<evidence type="ECO:0000256" key="1">
    <source>
        <dbReference type="SAM" id="MobiDB-lite"/>
    </source>
</evidence>
<dbReference type="OrthoDB" id="10358127at2759"/>
<dbReference type="Proteomes" id="UP000070133">
    <property type="component" value="Unassembled WGS sequence"/>
</dbReference>
<dbReference type="AlphaFoldDB" id="A0A139GUC4"/>
<sequence>MANAAPAHSMISVVSSTDALIRQASRTALQTASPSAQVPRPSASQYDHMERWQKLKETGGSELPSHWQIKQVQPLTPQEHDALSLASKAAFMTSKSSRSNEQVQPDTPTSLTRPRRDSAITLDPPAPNDTSARSTQLSSSQHARPTESSSSDPPRSIYHLTKTGDKGFWRESTGDLVAWRMYLAEQEPRDAISSVHHAEERTSPVINPRRSSSQIIKAFTRQSLETLRKPIHNRLRRRKPSEALNVQV</sequence>
<feature type="compositionally biased region" description="Polar residues" evidence="1">
    <location>
        <begin position="128"/>
        <end position="153"/>
    </location>
</feature>
<evidence type="ECO:0000313" key="3">
    <source>
        <dbReference type="Proteomes" id="UP000070133"/>
    </source>
</evidence>
<feature type="compositionally biased region" description="Polar residues" evidence="1">
    <location>
        <begin position="93"/>
        <end position="112"/>
    </location>
</feature>